<feature type="region of interest" description="Disordered" evidence="1">
    <location>
        <begin position="304"/>
        <end position="398"/>
    </location>
</feature>
<evidence type="ECO:0000256" key="1">
    <source>
        <dbReference type="SAM" id="MobiDB-lite"/>
    </source>
</evidence>
<feature type="chain" id="PRO_5012555485" description="Sushi domain-containing protein" evidence="3">
    <location>
        <begin position="30"/>
        <end position="689"/>
    </location>
</feature>
<feature type="region of interest" description="Disordered" evidence="1">
    <location>
        <begin position="421"/>
        <end position="475"/>
    </location>
</feature>
<feature type="transmembrane region" description="Helical" evidence="2">
    <location>
        <begin position="200"/>
        <end position="221"/>
    </location>
</feature>
<protein>
    <recommendedName>
        <fullName evidence="6">Sushi domain-containing protein</fullName>
    </recommendedName>
</protein>
<accession>A0A210QQP1</accession>
<dbReference type="OrthoDB" id="10641036at2759"/>
<dbReference type="EMBL" id="NEDP02002392">
    <property type="protein sequence ID" value="OWF51067.1"/>
    <property type="molecule type" value="Genomic_DNA"/>
</dbReference>
<keyword evidence="2" id="KW-1133">Transmembrane helix</keyword>
<evidence type="ECO:0000256" key="3">
    <source>
        <dbReference type="SAM" id="SignalP"/>
    </source>
</evidence>
<evidence type="ECO:0000313" key="5">
    <source>
        <dbReference type="Proteomes" id="UP000242188"/>
    </source>
</evidence>
<keyword evidence="5" id="KW-1185">Reference proteome</keyword>
<keyword evidence="2" id="KW-0472">Membrane</keyword>
<feature type="compositionally biased region" description="Polar residues" evidence="1">
    <location>
        <begin position="455"/>
        <end position="466"/>
    </location>
</feature>
<feature type="compositionally biased region" description="Polar residues" evidence="1">
    <location>
        <begin position="262"/>
        <end position="276"/>
    </location>
</feature>
<feature type="region of interest" description="Disordered" evidence="1">
    <location>
        <begin position="254"/>
        <end position="291"/>
    </location>
</feature>
<keyword evidence="3" id="KW-0732">Signal</keyword>
<evidence type="ECO:0008006" key="6">
    <source>
        <dbReference type="Google" id="ProtNLM"/>
    </source>
</evidence>
<evidence type="ECO:0000256" key="2">
    <source>
        <dbReference type="SAM" id="Phobius"/>
    </source>
</evidence>
<evidence type="ECO:0000313" key="4">
    <source>
        <dbReference type="EMBL" id="OWF51067.1"/>
    </source>
</evidence>
<dbReference type="AlphaFoldDB" id="A0A210QQP1"/>
<feature type="compositionally biased region" description="Basic and acidic residues" evidence="1">
    <location>
        <begin position="441"/>
        <end position="452"/>
    </location>
</feature>
<feature type="compositionally biased region" description="Polar residues" evidence="1">
    <location>
        <begin position="161"/>
        <end position="183"/>
    </location>
</feature>
<feature type="region of interest" description="Disordered" evidence="1">
    <location>
        <begin position="161"/>
        <end position="188"/>
    </location>
</feature>
<sequence length="689" mass="76505">MATATSLPRTFVSVSHVILLSVLVTQISAVKYSEYLLPGETGKFITETSSGEEQLCHICQDDLQECVNHVCRSQNSLNVTATFIPWCYCGPVVGCDLLPSYAYGAYRCWPFGQWIGTVYQTCIPHCETGFRLIQGNGLRCGEDMRWNETVVPPICTNESTTTALKSTPTPFEESANVSFPPSDNETEDQVEESFELSPVVIGPLAGVVFLGVMFVVVWWCCKYNKRCHKWPQRKSPVTELSSIEAAGADVSLEVSDEDAMPTPSNSTTVSVHTSENSEPDERVPLLPLEMPINSGEEETIVKEVAEPEGDPTDSAKSSKEAEDRPVVDDNKPSTTNSFSLASTDLTISFPSTDTSKTGTEIQQGSSELEQVQQTDSRNSAVRPEKQSTENVSFLRPVGDGDYTGDDIVLLSVEPLTISELEEPLESRYEPDGADSLNVDAPRGESQKGEQHGPESLSTHVTESPNTPLKHRQDQGFHGERAHVAEFTSPTFHPQETCASPAMEAGNYYQTHDPHQAGGHHQSEARECEESRAGIECEESRAGIGACIYNRLEASDDHQGHDIIDDGDCVTFCDFQNERNALEFFTRLDKILVSCTDEERNWFGVSMRILLGRITDLVETLKGLTITLRNPAPGSAYFDYVIKHYFTTHGVKLGQVLYFYTKIHPQYQILQLFKKYHPKCRYCEKFYGKS</sequence>
<comment type="caution">
    <text evidence="4">The sequence shown here is derived from an EMBL/GenBank/DDBJ whole genome shotgun (WGS) entry which is preliminary data.</text>
</comment>
<proteinExistence type="predicted"/>
<dbReference type="Proteomes" id="UP000242188">
    <property type="component" value="Unassembled WGS sequence"/>
</dbReference>
<gene>
    <name evidence="4" type="ORF">KP79_PYT13262</name>
</gene>
<name>A0A210QQP1_MIZYE</name>
<keyword evidence="2" id="KW-0812">Transmembrane</keyword>
<feature type="compositionally biased region" description="Polar residues" evidence="1">
    <location>
        <begin position="332"/>
        <end position="379"/>
    </location>
</feature>
<feature type="compositionally biased region" description="Basic and acidic residues" evidence="1">
    <location>
        <begin position="316"/>
        <end position="331"/>
    </location>
</feature>
<feature type="signal peptide" evidence="3">
    <location>
        <begin position="1"/>
        <end position="29"/>
    </location>
</feature>
<organism evidence="4 5">
    <name type="scientific">Mizuhopecten yessoensis</name>
    <name type="common">Japanese scallop</name>
    <name type="synonym">Patinopecten yessoensis</name>
    <dbReference type="NCBI Taxonomy" id="6573"/>
    <lineage>
        <taxon>Eukaryota</taxon>
        <taxon>Metazoa</taxon>
        <taxon>Spiralia</taxon>
        <taxon>Lophotrochozoa</taxon>
        <taxon>Mollusca</taxon>
        <taxon>Bivalvia</taxon>
        <taxon>Autobranchia</taxon>
        <taxon>Pteriomorphia</taxon>
        <taxon>Pectinida</taxon>
        <taxon>Pectinoidea</taxon>
        <taxon>Pectinidae</taxon>
        <taxon>Mizuhopecten</taxon>
    </lineage>
</organism>
<reference evidence="4 5" key="1">
    <citation type="journal article" date="2017" name="Nat. Ecol. Evol.">
        <title>Scallop genome provides insights into evolution of bilaterian karyotype and development.</title>
        <authorList>
            <person name="Wang S."/>
            <person name="Zhang J."/>
            <person name="Jiao W."/>
            <person name="Li J."/>
            <person name="Xun X."/>
            <person name="Sun Y."/>
            <person name="Guo X."/>
            <person name="Huan P."/>
            <person name="Dong B."/>
            <person name="Zhang L."/>
            <person name="Hu X."/>
            <person name="Sun X."/>
            <person name="Wang J."/>
            <person name="Zhao C."/>
            <person name="Wang Y."/>
            <person name="Wang D."/>
            <person name="Huang X."/>
            <person name="Wang R."/>
            <person name="Lv J."/>
            <person name="Li Y."/>
            <person name="Zhang Z."/>
            <person name="Liu B."/>
            <person name="Lu W."/>
            <person name="Hui Y."/>
            <person name="Liang J."/>
            <person name="Zhou Z."/>
            <person name="Hou R."/>
            <person name="Li X."/>
            <person name="Liu Y."/>
            <person name="Li H."/>
            <person name="Ning X."/>
            <person name="Lin Y."/>
            <person name="Zhao L."/>
            <person name="Xing Q."/>
            <person name="Dou J."/>
            <person name="Li Y."/>
            <person name="Mao J."/>
            <person name="Guo H."/>
            <person name="Dou H."/>
            <person name="Li T."/>
            <person name="Mu C."/>
            <person name="Jiang W."/>
            <person name="Fu Q."/>
            <person name="Fu X."/>
            <person name="Miao Y."/>
            <person name="Liu J."/>
            <person name="Yu Q."/>
            <person name="Li R."/>
            <person name="Liao H."/>
            <person name="Li X."/>
            <person name="Kong Y."/>
            <person name="Jiang Z."/>
            <person name="Chourrout D."/>
            <person name="Li R."/>
            <person name="Bao Z."/>
        </authorList>
    </citation>
    <scope>NUCLEOTIDE SEQUENCE [LARGE SCALE GENOMIC DNA]</scope>
    <source>
        <strain evidence="4 5">PY_sf001</strain>
    </source>
</reference>